<gene>
    <name evidence="1" type="ORF">ABW01_07970</name>
</gene>
<evidence type="ECO:0000313" key="2">
    <source>
        <dbReference type="Proteomes" id="UP000035904"/>
    </source>
</evidence>
<organism evidence="1 2">
    <name type="scientific">Bacillus anthracis</name>
    <name type="common">anthrax bacterium</name>
    <dbReference type="NCBI Taxonomy" id="1392"/>
    <lineage>
        <taxon>Bacteria</taxon>
        <taxon>Bacillati</taxon>
        <taxon>Bacillota</taxon>
        <taxon>Bacilli</taxon>
        <taxon>Bacillales</taxon>
        <taxon>Bacillaceae</taxon>
        <taxon>Bacillus</taxon>
        <taxon>Bacillus cereus group</taxon>
    </lineage>
</organism>
<dbReference type="EMBL" id="LDPG01000003">
    <property type="protein sequence ID" value="KLV19881.1"/>
    <property type="molecule type" value="Genomic_DNA"/>
</dbReference>
<dbReference type="PATRIC" id="fig|1392.242.peg.4071"/>
<proteinExistence type="predicted"/>
<dbReference type="Proteomes" id="UP000035904">
    <property type="component" value="Unassembled WGS sequence"/>
</dbReference>
<evidence type="ECO:0000313" key="1">
    <source>
        <dbReference type="EMBL" id="KLV19881.1"/>
    </source>
</evidence>
<sequence>MNKIKIDFFEELISAQNTGLIVGNGFSMNFDSCFSNIYGRLKEGSYALSKNGIFSISPSAKPHTKAVIKENYNNVLRYVRTLNQKQLEEIFKDAVAFAGLITTNSTIWDFLNQNKHLNRLKVGPDMLEITENIYRVGSTKGFQFVNIENWPILIWLFHLIEDLAEFKNNNQQNNRFITLLKIGGRRSVSPPNSAGDVMVKTRFNGFAIYYRLLMLTIIFGNGKAVDLKKAEYVEKVNRNSLICWLQEFKELFSLNYDLLLEQIVRRPVTYLHGHFRNNAEGFSYFQSYSMRYGDKQYYTNDIILGDYATTKVLDQFIHSLAMKDIAFEQSRVAPLKELTLKMNESKINHIVFFGMHPENDYHILSGIYHNFLITKQDNPMITYCYFNEQEIEDFTNTFYKVTDSIYRNKNLIPLHFVNSKEVINRYFV</sequence>
<accession>A0A0J1I1R3</accession>
<comment type="caution">
    <text evidence="1">The sequence shown here is derived from an EMBL/GenBank/DDBJ whole genome shotgun (WGS) entry which is preliminary data.</text>
</comment>
<reference evidence="1 2" key="1">
    <citation type="submission" date="2015-05" db="EMBL/GenBank/DDBJ databases">
        <title>Whole genome sequence and identification of bacterial endophytes from Costus igneus.</title>
        <authorList>
            <person name="Lee Y.P."/>
            <person name="Gan H.M."/>
            <person name="Eng W."/>
            <person name="Wheatley M.S."/>
            <person name="Caraballo A."/>
            <person name="Polter S."/>
            <person name="Savka M.A."/>
            <person name="Hudson A.O."/>
        </authorList>
    </citation>
    <scope>NUCLEOTIDE SEQUENCE [LARGE SCALE GENOMIC DNA]</scope>
    <source>
        <strain evidence="1 2">RIT375</strain>
    </source>
</reference>
<name>A0A0J1I1R3_BACAN</name>
<protein>
    <submittedName>
        <fullName evidence="1">Uncharacterized protein</fullName>
    </submittedName>
</protein>
<dbReference type="RefSeq" id="WP_047956520.1">
    <property type="nucleotide sequence ID" value="NZ_LDPG01000003.1"/>
</dbReference>
<dbReference type="AlphaFoldDB" id="A0A0J1I1R3"/>